<evidence type="ECO:0000313" key="13">
    <source>
        <dbReference type="Proteomes" id="UP000176752"/>
    </source>
</evidence>
<evidence type="ECO:0000256" key="1">
    <source>
        <dbReference type="ARBA" id="ARBA00004167"/>
    </source>
</evidence>
<evidence type="ECO:0000256" key="6">
    <source>
        <dbReference type="ARBA" id="ARBA00022984"/>
    </source>
</evidence>
<sequence length="450" mass="50142">MNTVRDYIFGESFAHLIGYVGKINKEEMKSLTDYSISDYIGKVGLEKSYESILRGNPGKKEIEKNALGEIQSKKIVSEPKDGNSLVLWLNSDLQKKIEEELNSMIKNSGAKVGVGVAMNPKTGGILALVSLPSFDNNIFSKGVDAKALQEIFTDPSQPLFDRAISGEYATGSTIKPLIASAVLQEKLINPEKQIYDVGFIEIPHQYDPERSYKYFDWTTHGWVDIRKAIAVSCNVYFYTVGGGYKDQEGLGPARIKKYLELFGWGQKTGIDLPGEKEGLIPDPAWKKREIQENWYDGNTYHLSIGQGYLRATPLQVAASFSAIANNGKLLKPKAVQRIVDSQGNTLEEIKPEIIRENFIDAKNLQIVRDGMRDAVTYGSSVILNSLPVKAAAKTGTAETGKENHYHNWVTVFAPYEDPEIVLTIMLEDVPEQMVTALPVAKEVLSWYFTR</sequence>
<evidence type="ECO:0000256" key="2">
    <source>
        <dbReference type="ARBA" id="ARBA00004236"/>
    </source>
</evidence>
<dbReference type="SUPFAM" id="SSF56519">
    <property type="entry name" value="Penicillin binding protein dimerisation domain"/>
    <property type="match status" value="1"/>
</dbReference>
<keyword evidence="7" id="KW-1133">Transmembrane helix</keyword>
<keyword evidence="4" id="KW-0812">Transmembrane</keyword>
<dbReference type="PANTHER" id="PTHR30627">
    <property type="entry name" value="PEPTIDOGLYCAN D,D-TRANSPEPTIDASE"/>
    <property type="match status" value="1"/>
</dbReference>
<evidence type="ECO:0000256" key="4">
    <source>
        <dbReference type="ARBA" id="ARBA00022692"/>
    </source>
</evidence>
<feature type="domain" description="Penicillin-binding protein dimerisation" evidence="11">
    <location>
        <begin position="3"/>
        <end position="73"/>
    </location>
</feature>
<comment type="subcellular location">
    <subcellularLocation>
        <location evidence="2">Cell membrane</location>
    </subcellularLocation>
    <subcellularLocation>
        <location evidence="1">Membrane</location>
        <topology evidence="1">Single-pass membrane protein</topology>
    </subcellularLocation>
</comment>
<dbReference type="InterPro" id="IPR050515">
    <property type="entry name" value="Beta-lactam/transpept"/>
</dbReference>
<evidence type="ECO:0000256" key="5">
    <source>
        <dbReference type="ARBA" id="ARBA00022960"/>
    </source>
</evidence>
<keyword evidence="6" id="KW-0573">Peptidoglycan synthesis</keyword>
<dbReference type="GO" id="GO:0008360">
    <property type="term" value="P:regulation of cell shape"/>
    <property type="evidence" value="ECO:0007669"/>
    <property type="project" value="UniProtKB-KW"/>
</dbReference>
<evidence type="ECO:0000313" key="12">
    <source>
        <dbReference type="EMBL" id="OGZ17942.1"/>
    </source>
</evidence>
<evidence type="ECO:0000256" key="7">
    <source>
        <dbReference type="ARBA" id="ARBA00022989"/>
    </source>
</evidence>
<evidence type="ECO:0000259" key="11">
    <source>
        <dbReference type="Pfam" id="PF03717"/>
    </source>
</evidence>
<feature type="domain" description="Penicillin-binding protein transpeptidase" evidence="10">
    <location>
        <begin position="114"/>
        <end position="443"/>
    </location>
</feature>
<evidence type="ECO:0000256" key="3">
    <source>
        <dbReference type="ARBA" id="ARBA00022475"/>
    </source>
</evidence>
<keyword evidence="5" id="KW-0133">Cell shape</keyword>
<evidence type="ECO:0000256" key="9">
    <source>
        <dbReference type="ARBA" id="ARBA00023316"/>
    </source>
</evidence>
<gene>
    <name evidence="12" type="ORF">A2Z78_01925</name>
</gene>
<keyword evidence="3" id="KW-1003">Cell membrane</keyword>
<dbReference type="GO" id="GO:0005886">
    <property type="term" value="C:plasma membrane"/>
    <property type="evidence" value="ECO:0007669"/>
    <property type="project" value="UniProtKB-SubCell"/>
</dbReference>
<dbReference type="InterPro" id="IPR005311">
    <property type="entry name" value="PBP_dimer"/>
</dbReference>
<dbReference type="GO" id="GO:0008658">
    <property type="term" value="F:penicillin binding"/>
    <property type="evidence" value="ECO:0007669"/>
    <property type="project" value="InterPro"/>
</dbReference>
<dbReference type="Proteomes" id="UP000176752">
    <property type="component" value="Unassembled WGS sequence"/>
</dbReference>
<dbReference type="PANTHER" id="PTHR30627:SF2">
    <property type="entry name" value="PEPTIDOGLYCAN D,D-TRANSPEPTIDASE MRDA"/>
    <property type="match status" value="1"/>
</dbReference>
<dbReference type="InterPro" id="IPR036138">
    <property type="entry name" value="PBP_dimer_sf"/>
</dbReference>
<keyword evidence="9" id="KW-0961">Cell wall biogenesis/degradation</keyword>
<dbReference type="Pfam" id="PF00905">
    <property type="entry name" value="Transpeptidase"/>
    <property type="match status" value="1"/>
</dbReference>
<dbReference type="STRING" id="1801660.A2Z78_01925"/>
<evidence type="ECO:0000259" key="10">
    <source>
        <dbReference type="Pfam" id="PF00905"/>
    </source>
</evidence>
<keyword evidence="8" id="KW-0472">Membrane</keyword>
<dbReference type="InterPro" id="IPR012338">
    <property type="entry name" value="Beta-lactam/transpept-like"/>
</dbReference>
<dbReference type="SUPFAM" id="SSF56601">
    <property type="entry name" value="beta-lactamase/transpeptidase-like"/>
    <property type="match status" value="1"/>
</dbReference>
<dbReference type="Pfam" id="PF03717">
    <property type="entry name" value="PBP_dimer"/>
    <property type="match status" value="1"/>
</dbReference>
<dbReference type="GO" id="GO:0009252">
    <property type="term" value="P:peptidoglycan biosynthetic process"/>
    <property type="evidence" value="ECO:0007669"/>
    <property type="project" value="UniProtKB-KW"/>
</dbReference>
<organism evidence="12 13">
    <name type="scientific">Candidatus Nealsonbacteria bacterium RBG_13_36_15</name>
    <dbReference type="NCBI Taxonomy" id="1801660"/>
    <lineage>
        <taxon>Bacteria</taxon>
        <taxon>Candidatus Nealsoniibacteriota</taxon>
    </lineage>
</organism>
<dbReference type="AlphaFoldDB" id="A0A1G2DX51"/>
<evidence type="ECO:0008006" key="14">
    <source>
        <dbReference type="Google" id="ProtNLM"/>
    </source>
</evidence>
<dbReference type="Gene3D" id="3.40.710.10">
    <property type="entry name" value="DD-peptidase/beta-lactamase superfamily"/>
    <property type="match status" value="1"/>
</dbReference>
<dbReference type="InterPro" id="IPR001460">
    <property type="entry name" value="PCN-bd_Tpept"/>
</dbReference>
<dbReference type="GO" id="GO:0071555">
    <property type="term" value="P:cell wall organization"/>
    <property type="evidence" value="ECO:0007669"/>
    <property type="project" value="UniProtKB-KW"/>
</dbReference>
<comment type="caution">
    <text evidence="12">The sequence shown here is derived from an EMBL/GenBank/DDBJ whole genome shotgun (WGS) entry which is preliminary data.</text>
</comment>
<name>A0A1G2DX51_9BACT</name>
<protein>
    <recommendedName>
        <fullName evidence="14">Penicillin-binding protein 2</fullName>
    </recommendedName>
</protein>
<dbReference type="EMBL" id="MHLV01000009">
    <property type="protein sequence ID" value="OGZ17942.1"/>
    <property type="molecule type" value="Genomic_DNA"/>
</dbReference>
<reference evidence="12 13" key="1">
    <citation type="journal article" date="2016" name="Nat. Commun.">
        <title>Thousands of microbial genomes shed light on interconnected biogeochemical processes in an aquifer system.</title>
        <authorList>
            <person name="Anantharaman K."/>
            <person name="Brown C.T."/>
            <person name="Hug L.A."/>
            <person name="Sharon I."/>
            <person name="Castelle C.J."/>
            <person name="Probst A.J."/>
            <person name="Thomas B.C."/>
            <person name="Singh A."/>
            <person name="Wilkins M.J."/>
            <person name="Karaoz U."/>
            <person name="Brodie E.L."/>
            <person name="Williams K.H."/>
            <person name="Hubbard S.S."/>
            <person name="Banfield J.F."/>
        </authorList>
    </citation>
    <scope>NUCLEOTIDE SEQUENCE [LARGE SCALE GENOMIC DNA]</scope>
</reference>
<proteinExistence type="predicted"/>
<dbReference type="Gene3D" id="3.90.1310.10">
    <property type="entry name" value="Penicillin-binding protein 2a (Domain 2)"/>
    <property type="match status" value="1"/>
</dbReference>
<evidence type="ECO:0000256" key="8">
    <source>
        <dbReference type="ARBA" id="ARBA00023136"/>
    </source>
</evidence>
<accession>A0A1G2DX51</accession>
<dbReference type="GO" id="GO:0071972">
    <property type="term" value="F:peptidoglycan L,D-transpeptidase activity"/>
    <property type="evidence" value="ECO:0007669"/>
    <property type="project" value="TreeGrafter"/>
</dbReference>